<dbReference type="InterPro" id="IPR013783">
    <property type="entry name" value="Ig-like_fold"/>
</dbReference>
<keyword evidence="2" id="KW-0472">Membrane</keyword>
<dbReference type="InterPro" id="IPR050650">
    <property type="entry name" value="Type-II_Cytokine-TF_Rcpt"/>
</dbReference>
<feature type="transmembrane region" description="Helical" evidence="2">
    <location>
        <begin position="226"/>
        <end position="250"/>
    </location>
</feature>
<dbReference type="PROSITE" id="PS50853">
    <property type="entry name" value="FN3"/>
    <property type="match status" value="1"/>
</dbReference>
<dbReference type="InterPro" id="IPR003961">
    <property type="entry name" value="FN3_dom"/>
</dbReference>
<feature type="region of interest" description="Disordered" evidence="1">
    <location>
        <begin position="460"/>
        <end position="497"/>
    </location>
</feature>
<protein>
    <submittedName>
        <fullName evidence="5">Interferon lambda receptor 1</fullName>
    </submittedName>
</protein>
<accession>A0A8J0TXE4</accession>
<evidence type="ECO:0000256" key="2">
    <source>
        <dbReference type="SAM" id="Phobius"/>
    </source>
</evidence>
<keyword evidence="2" id="KW-1133">Transmembrane helix</keyword>
<evidence type="ECO:0000313" key="5">
    <source>
        <dbReference type="RefSeq" id="XP_018096809.1"/>
    </source>
</evidence>
<dbReference type="Pfam" id="PF09294">
    <property type="entry name" value="Interfer-bind"/>
    <property type="match status" value="1"/>
</dbReference>
<evidence type="ECO:0000259" key="3">
    <source>
        <dbReference type="PROSITE" id="PS50853"/>
    </source>
</evidence>
<dbReference type="PANTHER" id="PTHR20859">
    <property type="entry name" value="INTERFERON/INTERLEUKIN RECEPTOR"/>
    <property type="match status" value="1"/>
</dbReference>
<dbReference type="Proteomes" id="UP000186698">
    <property type="component" value="Chromosome 2S"/>
</dbReference>
<dbReference type="GO" id="GO:0004896">
    <property type="term" value="F:cytokine receptor activity"/>
    <property type="evidence" value="ECO:0000318"/>
    <property type="project" value="GO_Central"/>
</dbReference>
<feature type="compositionally biased region" description="Low complexity" evidence="1">
    <location>
        <begin position="460"/>
        <end position="472"/>
    </location>
</feature>
<proteinExistence type="predicted"/>
<evidence type="ECO:0000256" key="1">
    <source>
        <dbReference type="SAM" id="MobiDB-lite"/>
    </source>
</evidence>
<dbReference type="AlphaFoldDB" id="A0A8J0TXE4"/>
<sequence>MSVWFTWAFLVSQCFVLQIAGILHPPLNVTTISRNFRLLLTWSPAPGNPPNVSYQVAYKYIHSRWSKKHTCRNITIRECDLTCLLDYTHNYIVGVRTISGSSKSQWEEIKDLSYIFTVDPEAPTLQVKLVNNSIYINATVKTPHCIKDIYNLKYHIVAWLNDEPKQMIFREVKMNSVVNINTAGLNGNYCVEASTIFKMVETKISQQSNSYCHLIKDKEHNSFPNWSFAVLIFIILILFLICGIFLYYHIKCIHPIEAKIPVALDFSNVSTGRELCTFESPEMIPKQYNKISAVEIKQKCYSPSSLFLSAKERNIDDDNNELSQSGYTEKHPENLEKMDINGSKNKMSGWNMLGSFRASLKDHSSDKGSTSDFSCEESENSSGPNIPRLLILQGIQMANLDPIQDEDKDKIRKPDPNELLLNTVKSDFWNMSSLGPKSSCQLNQILSVCFETLKIEGKSSQMEDSDSVSSDRFSSELEDSAEDLSEEVSESEMTDQLCTNSTLQNLRCTGYESRSYMAR</sequence>
<keyword evidence="2" id="KW-0812">Transmembrane</keyword>
<dbReference type="GeneID" id="108704662"/>
<dbReference type="GO" id="GO:0005886">
    <property type="term" value="C:plasma membrane"/>
    <property type="evidence" value="ECO:0000318"/>
    <property type="project" value="GO_Central"/>
</dbReference>
<feature type="region of interest" description="Disordered" evidence="1">
    <location>
        <begin position="360"/>
        <end position="386"/>
    </location>
</feature>
<feature type="transmembrane region" description="Helical" evidence="2">
    <location>
        <begin position="6"/>
        <end position="27"/>
    </location>
</feature>
<reference evidence="5" key="2">
    <citation type="submission" date="2025-08" db="UniProtKB">
        <authorList>
            <consortium name="RefSeq"/>
        </authorList>
    </citation>
    <scope>IDENTIFICATION</scope>
    <source>
        <strain evidence="5">J_2021</strain>
        <tissue evidence="5">Erythrocytes</tissue>
    </source>
</reference>
<keyword evidence="4" id="KW-1185">Reference proteome</keyword>
<organism evidence="4 5">
    <name type="scientific">Xenopus laevis</name>
    <name type="common">African clawed frog</name>
    <dbReference type="NCBI Taxonomy" id="8355"/>
    <lineage>
        <taxon>Eukaryota</taxon>
        <taxon>Metazoa</taxon>
        <taxon>Chordata</taxon>
        <taxon>Craniata</taxon>
        <taxon>Vertebrata</taxon>
        <taxon>Euteleostomi</taxon>
        <taxon>Amphibia</taxon>
        <taxon>Batrachia</taxon>
        <taxon>Anura</taxon>
        <taxon>Pipoidea</taxon>
        <taxon>Pipidae</taxon>
        <taxon>Xenopodinae</taxon>
        <taxon>Xenopus</taxon>
        <taxon>Xenopus</taxon>
    </lineage>
</organism>
<dbReference type="InterPro" id="IPR015373">
    <property type="entry name" value="Interferon/interleukin_rcp_dom"/>
</dbReference>
<feature type="domain" description="Fibronectin type-III" evidence="3">
    <location>
        <begin position="25"/>
        <end position="121"/>
    </location>
</feature>
<evidence type="ECO:0000313" key="4">
    <source>
        <dbReference type="Proteomes" id="UP000186698"/>
    </source>
</evidence>
<feature type="compositionally biased region" description="Acidic residues" evidence="1">
    <location>
        <begin position="476"/>
        <end position="493"/>
    </location>
</feature>
<dbReference type="RefSeq" id="XP_018096809.1">
    <property type="nucleotide sequence ID" value="XM_018241320.2"/>
</dbReference>
<dbReference type="KEGG" id="xla:108704662"/>
<gene>
    <name evidence="5" type="primary">LOC108704662</name>
</gene>
<reference evidence="4" key="1">
    <citation type="submission" date="2024-06" db="UniProtKB">
        <authorList>
            <consortium name="RefSeq"/>
        </authorList>
    </citation>
    <scope>NUCLEOTIDE SEQUENCE [LARGE SCALE GENOMIC DNA]</scope>
    <source>
        <strain evidence="4">J_2021</strain>
    </source>
</reference>
<dbReference type="SUPFAM" id="SSF49265">
    <property type="entry name" value="Fibronectin type III"/>
    <property type="match status" value="2"/>
</dbReference>
<dbReference type="PANTHER" id="PTHR20859:SF89">
    <property type="entry name" value="INTERFERON LAMBDA RECEPTOR 1 PRECURSOR"/>
    <property type="match status" value="1"/>
</dbReference>
<dbReference type="InterPro" id="IPR036116">
    <property type="entry name" value="FN3_sf"/>
</dbReference>
<name>A0A8J0TXE4_XENLA</name>
<keyword evidence="5" id="KW-0675">Receptor</keyword>
<dbReference type="GO" id="GO:0019221">
    <property type="term" value="P:cytokine-mediated signaling pathway"/>
    <property type="evidence" value="ECO:0000318"/>
    <property type="project" value="GO_Central"/>
</dbReference>
<dbReference type="Gene3D" id="2.60.40.10">
    <property type="entry name" value="Immunoglobulins"/>
    <property type="match status" value="2"/>
</dbReference>
<dbReference type="Pfam" id="PF01108">
    <property type="entry name" value="Tissue_fac"/>
    <property type="match status" value="1"/>
</dbReference>
<dbReference type="OrthoDB" id="9905912at2759"/>